<name>A0A7H9AUA9_9FLAO</name>
<reference evidence="1 2" key="1">
    <citation type="journal article" date="2006" name="Int. J. Syst. Evol. Microbiol.">
        <title>Costertonia aggregata gen. nov., sp. nov., a mesophilic marine bacterium of the family Flavobacteriaceae, isolated from a mature biofilm.</title>
        <authorList>
            <person name="Kwon K.K."/>
            <person name="Lee Y.K."/>
            <person name="Lee H.K."/>
        </authorList>
    </citation>
    <scope>NUCLEOTIDE SEQUENCE [LARGE SCALE GENOMIC DNA]</scope>
    <source>
        <strain evidence="1 2">KCCM 42265</strain>
    </source>
</reference>
<dbReference type="EMBL" id="CP058595">
    <property type="protein sequence ID" value="QLG46785.1"/>
    <property type="molecule type" value="Genomic_DNA"/>
</dbReference>
<proteinExistence type="predicted"/>
<evidence type="ECO:0008006" key="3">
    <source>
        <dbReference type="Google" id="ProtNLM"/>
    </source>
</evidence>
<protein>
    <recommendedName>
        <fullName evidence="3">Fibronectin type III domain-containing protein</fullName>
    </recommendedName>
</protein>
<keyword evidence="2" id="KW-1185">Reference proteome</keyword>
<dbReference type="KEGG" id="cagg:HYG79_15980"/>
<dbReference type="PROSITE" id="PS51257">
    <property type="entry name" value="PROKAR_LIPOPROTEIN"/>
    <property type="match status" value="1"/>
</dbReference>
<dbReference type="Proteomes" id="UP000509302">
    <property type="component" value="Chromosome"/>
</dbReference>
<evidence type="ECO:0000313" key="2">
    <source>
        <dbReference type="Proteomes" id="UP000509302"/>
    </source>
</evidence>
<dbReference type="AlphaFoldDB" id="A0A7H9AUA9"/>
<dbReference type="Gene3D" id="2.60.40.10">
    <property type="entry name" value="Immunoglobulins"/>
    <property type="match status" value="2"/>
</dbReference>
<evidence type="ECO:0000313" key="1">
    <source>
        <dbReference type="EMBL" id="QLG46785.1"/>
    </source>
</evidence>
<sequence length="231" mass="25456">MRLRSIGLYFLLAVMLLACEDILEEPDISEKQVQMLAPTDGATITGNRVSFNWNSIPDATSYNIQVARPNFENAVQILLDSTVVQDTTGFVMTRIRDLGLLNGDYTWRIKALNGGFETGYTVAAFTVNGDENADLVPPNIPSLIAPSDESVTDNTNITFTWSRTDVSGSPELDSIYIFTDQNLQTLEIKGMGANKSFTADLGSNTYYWFVKAFDAAGNESNPSETFDFTIN</sequence>
<organism evidence="1 2">
    <name type="scientific">Costertonia aggregata</name>
    <dbReference type="NCBI Taxonomy" id="343403"/>
    <lineage>
        <taxon>Bacteria</taxon>
        <taxon>Pseudomonadati</taxon>
        <taxon>Bacteroidota</taxon>
        <taxon>Flavobacteriia</taxon>
        <taxon>Flavobacteriales</taxon>
        <taxon>Flavobacteriaceae</taxon>
        <taxon>Costertonia</taxon>
    </lineage>
</organism>
<dbReference type="InterPro" id="IPR013783">
    <property type="entry name" value="Ig-like_fold"/>
</dbReference>
<gene>
    <name evidence="1" type="ORF">HYG79_15980</name>
</gene>
<accession>A0A7H9AUA9</accession>
<dbReference type="RefSeq" id="WP_179243064.1">
    <property type="nucleotide sequence ID" value="NZ_CP058595.1"/>
</dbReference>